<protein>
    <submittedName>
        <fullName evidence="3">Alpha/beta fold hydrolase</fullName>
    </submittedName>
</protein>
<evidence type="ECO:0000313" key="3">
    <source>
        <dbReference type="EMBL" id="QQP84306.1"/>
    </source>
</evidence>
<evidence type="ECO:0000259" key="2">
    <source>
        <dbReference type="Pfam" id="PF12146"/>
    </source>
</evidence>
<dbReference type="AlphaFoldDB" id="A0A974RVM6"/>
<dbReference type="EMBL" id="CP067393">
    <property type="protein sequence ID" value="QQP84306.1"/>
    <property type="molecule type" value="Genomic_DNA"/>
</dbReference>
<sequence>MIQDSSYFMPGNRNGVLLIHGLTGTPNEMRIVAKGLNQAGFTVYGMQLAGHCGDEADLCKTTWQDWYKSVEEAADFLAEKVDNLFVAGLSMGALLSLKLAAERPEQIKGVGVFGPTFKYDGWSIPLWARKLFFLLVWFKKIGIFQKTCFIEKPPYGLKDERIRATVSASMLNGDSAAAGLAGNPLPALAEMQLLAKLVRTQLPQVTSPCLIMHSGHDDVADINTNARLVEKLVSAPTKLVVLNESYHLITIDRQRRDVIKESVSFFENLAQNTNNNYSIEDLQETKLSCLL</sequence>
<feature type="active site" description="Charge relay system" evidence="1">
    <location>
        <position position="247"/>
    </location>
</feature>
<keyword evidence="3" id="KW-0378">Hydrolase</keyword>
<dbReference type="InterPro" id="IPR051044">
    <property type="entry name" value="MAG_DAG_Lipase"/>
</dbReference>
<dbReference type="PANTHER" id="PTHR11614">
    <property type="entry name" value="PHOSPHOLIPASE-RELATED"/>
    <property type="match status" value="1"/>
</dbReference>
<dbReference type="InterPro" id="IPR012354">
    <property type="entry name" value="Esterase_lipase"/>
</dbReference>
<dbReference type="GO" id="GO:0052689">
    <property type="term" value="F:carboxylic ester hydrolase activity"/>
    <property type="evidence" value="ECO:0007669"/>
    <property type="project" value="InterPro"/>
</dbReference>
<dbReference type="PIRSF" id="PIRSF017388">
    <property type="entry name" value="Esterase_lipase"/>
    <property type="match status" value="1"/>
</dbReference>
<reference evidence="3 4" key="1">
    <citation type="submission" date="2021-01" db="EMBL/GenBank/DDBJ databases">
        <title>Entomomonas sp. F2A isolated from a house cricket (Acheta domesticus).</title>
        <authorList>
            <person name="Spergser J."/>
            <person name="Busse H.-J."/>
        </authorList>
    </citation>
    <scope>NUCLEOTIDE SEQUENCE [LARGE SCALE GENOMIC DNA]</scope>
    <source>
        <strain evidence="3 4">F2A</strain>
    </source>
</reference>
<evidence type="ECO:0000313" key="4">
    <source>
        <dbReference type="Proteomes" id="UP000595278"/>
    </source>
</evidence>
<accession>A0A974RVM6</accession>
<keyword evidence="4" id="KW-1185">Reference proteome</keyword>
<dbReference type="RefSeq" id="WP_201090204.1">
    <property type="nucleotide sequence ID" value="NZ_CP067393.1"/>
</dbReference>
<feature type="active site" description="Charge relay system" evidence="1">
    <location>
        <position position="217"/>
    </location>
</feature>
<dbReference type="KEGG" id="eaz:JHT90_07650"/>
<dbReference type="Proteomes" id="UP000595278">
    <property type="component" value="Chromosome"/>
</dbReference>
<evidence type="ECO:0000256" key="1">
    <source>
        <dbReference type="PIRSR" id="PIRSR017388-1"/>
    </source>
</evidence>
<feature type="active site" description="Nucleophile" evidence="1">
    <location>
        <position position="90"/>
    </location>
</feature>
<proteinExistence type="predicted"/>
<gene>
    <name evidence="3" type="ORF">JHT90_07650</name>
</gene>
<dbReference type="InterPro" id="IPR029058">
    <property type="entry name" value="AB_hydrolase_fold"/>
</dbReference>
<dbReference type="Gene3D" id="3.40.50.1820">
    <property type="entry name" value="alpha/beta hydrolase"/>
    <property type="match status" value="1"/>
</dbReference>
<name>A0A974RVM6_9GAMM</name>
<feature type="domain" description="Serine aminopeptidase S33" evidence="2">
    <location>
        <begin position="14"/>
        <end position="253"/>
    </location>
</feature>
<dbReference type="SUPFAM" id="SSF53474">
    <property type="entry name" value="alpha/beta-Hydrolases"/>
    <property type="match status" value="1"/>
</dbReference>
<dbReference type="InterPro" id="IPR022742">
    <property type="entry name" value="Hydrolase_4"/>
</dbReference>
<organism evidence="3 4">
    <name type="scientific">Entomomonas asaccharolytica</name>
    <dbReference type="NCBI Taxonomy" id="2785331"/>
    <lineage>
        <taxon>Bacteria</taxon>
        <taxon>Pseudomonadati</taxon>
        <taxon>Pseudomonadota</taxon>
        <taxon>Gammaproteobacteria</taxon>
        <taxon>Pseudomonadales</taxon>
        <taxon>Pseudomonadaceae</taxon>
        <taxon>Entomomonas</taxon>
    </lineage>
</organism>
<dbReference type="Pfam" id="PF12146">
    <property type="entry name" value="Hydrolase_4"/>
    <property type="match status" value="1"/>
</dbReference>